<evidence type="ECO:0000256" key="3">
    <source>
        <dbReference type="ARBA" id="ARBA00022614"/>
    </source>
</evidence>
<dbReference type="Proteomes" id="UP000694568">
    <property type="component" value="Unplaced"/>
</dbReference>
<dbReference type="GO" id="GO:0005737">
    <property type="term" value="C:cytoplasm"/>
    <property type="evidence" value="ECO:0007669"/>
    <property type="project" value="UniProtKB-SubCell"/>
</dbReference>
<evidence type="ECO:0000256" key="1">
    <source>
        <dbReference type="ARBA" id="ARBA00004496"/>
    </source>
</evidence>
<dbReference type="InterPro" id="IPR041267">
    <property type="entry name" value="NLRP_HD2"/>
</dbReference>
<dbReference type="InterPro" id="IPR027417">
    <property type="entry name" value="P-loop_NTPase"/>
</dbReference>
<proteinExistence type="predicted"/>
<evidence type="ECO:0000313" key="10">
    <source>
        <dbReference type="Proteomes" id="UP000694568"/>
    </source>
</evidence>
<dbReference type="Pfam" id="PF05729">
    <property type="entry name" value="NACHT"/>
    <property type="match status" value="1"/>
</dbReference>
<evidence type="ECO:0000256" key="7">
    <source>
        <dbReference type="SAM" id="MobiDB-lite"/>
    </source>
</evidence>
<dbReference type="Pfam" id="PF00560">
    <property type="entry name" value="LRR_1"/>
    <property type="match status" value="1"/>
</dbReference>
<evidence type="ECO:0000259" key="8">
    <source>
        <dbReference type="PROSITE" id="PS50837"/>
    </source>
</evidence>
<dbReference type="SMART" id="SM00368">
    <property type="entry name" value="LRR_RI"/>
    <property type="match status" value="3"/>
</dbReference>
<keyword evidence="3" id="KW-0433">Leucine-rich repeat</keyword>
<feature type="domain" description="NACHT" evidence="8">
    <location>
        <begin position="144"/>
        <end position="278"/>
    </location>
</feature>
<feature type="compositionally biased region" description="Polar residues" evidence="7">
    <location>
        <begin position="48"/>
        <end position="59"/>
    </location>
</feature>
<dbReference type="Pfam" id="PF14484">
    <property type="entry name" value="FISNA"/>
    <property type="match status" value="1"/>
</dbReference>
<keyword evidence="10" id="KW-1185">Reference proteome</keyword>
<dbReference type="Pfam" id="PF17779">
    <property type="entry name" value="WHD_NOD2"/>
    <property type="match status" value="1"/>
</dbReference>
<accession>A0A8D0A1N5</accession>
<evidence type="ECO:0000256" key="2">
    <source>
        <dbReference type="ARBA" id="ARBA00022490"/>
    </source>
</evidence>
<evidence type="ECO:0000256" key="5">
    <source>
        <dbReference type="ARBA" id="ARBA00022741"/>
    </source>
</evidence>
<evidence type="ECO:0000256" key="6">
    <source>
        <dbReference type="ARBA" id="ARBA00022840"/>
    </source>
</evidence>
<dbReference type="PROSITE" id="PS50837">
    <property type="entry name" value="NACHT"/>
    <property type="match status" value="1"/>
</dbReference>
<dbReference type="InterPro" id="IPR051261">
    <property type="entry name" value="NLR"/>
</dbReference>
<dbReference type="SMART" id="SM01288">
    <property type="entry name" value="FISNA"/>
    <property type="match status" value="1"/>
</dbReference>
<keyword evidence="2" id="KW-0963">Cytoplasm</keyword>
<keyword evidence="4" id="KW-0677">Repeat</keyword>
<reference evidence="9" key="1">
    <citation type="submission" date="2025-08" db="UniProtKB">
        <authorList>
            <consortium name="Ensembl"/>
        </authorList>
    </citation>
    <scope>IDENTIFICATION</scope>
</reference>
<dbReference type="PANTHER" id="PTHR24106">
    <property type="entry name" value="NACHT, LRR AND CARD DOMAINS-CONTAINING"/>
    <property type="match status" value="1"/>
</dbReference>
<dbReference type="InterPro" id="IPR041075">
    <property type="entry name" value="NOD1/2_WH"/>
</dbReference>
<comment type="subcellular location">
    <subcellularLocation>
        <location evidence="1">Cytoplasm</location>
    </subcellularLocation>
</comment>
<dbReference type="InterPro" id="IPR007111">
    <property type="entry name" value="NACHT_NTPase"/>
</dbReference>
<dbReference type="SUPFAM" id="SSF52047">
    <property type="entry name" value="RNI-like"/>
    <property type="match status" value="1"/>
</dbReference>
<dbReference type="AlphaFoldDB" id="A0A8D0A1N5"/>
<evidence type="ECO:0000313" key="9">
    <source>
        <dbReference type="Ensembl" id="ENSSLUP00000044602.1"/>
    </source>
</evidence>
<dbReference type="Pfam" id="PF17776">
    <property type="entry name" value="NLRC4_HD2"/>
    <property type="match status" value="1"/>
</dbReference>
<name>A0A8D0A1N5_SANLU</name>
<dbReference type="InterPro" id="IPR029495">
    <property type="entry name" value="NACHT-assoc"/>
</dbReference>
<dbReference type="Pfam" id="PF13516">
    <property type="entry name" value="LRR_6"/>
    <property type="match status" value="2"/>
</dbReference>
<protein>
    <recommendedName>
        <fullName evidence="8">NACHT domain-containing protein</fullName>
    </recommendedName>
</protein>
<keyword evidence="5" id="KW-0547">Nucleotide-binding</keyword>
<evidence type="ECO:0000256" key="4">
    <source>
        <dbReference type="ARBA" id="ARBA00022737"/>
    </source>
</evidence>
<dbReference type="InterPro" id="IPR032675">
    <property type="entry name" value="LRR_dom_sf"/>
</dbReference>
<reference evidence="9" key="2">
    <citation type="submission" date="2025-09" db="UniProtKB">
        <authorList>
            <consortium name="Ensembl"/>
        </authorList>
    </citation>
    <scope>IDENTIFICATION</scope>
</reference>
<sequence length="777" mass="88206">MKSDRSKDHPRPLFSNEPGPSDTKKRKRSDVSEEEQPSRSRTRAGLKTANQSSSEQMNVGRQKHKIRLKGTFECVTEGAETGSRTLLNRIYTALYLIEGQSEEVNTQHEVRQLETASKKKTLHDSPIKCCDIFKALPGQQKHIRVVLTSGVAGVGKTFSVQKFCLDWAEGLENQDISLVIPLSFRELNLIKDEQYSLLELLRVFHPTLQEVPAEQLAGSKVLFIFDGLDESRLSLDFNKRKAVSDVTQKSSVNVLLTNLIQGKLLPSALVWITSRPAAANHIPPACVDRVTEVRGFTDAQKEEYFRKRVSDEELSSRIISHIKTSWSLHIMCLIPVFCWITATVLDHMLTTDQRGELPKTLADMYSHFLLVQTKRKKLKYAEEHEMSPQELTEADREVPLKLGRLAFEELEKGNIMFYQEDLERCGLDVTEASLYSGVCTQIFKRESVIFQKTIYCFVHLSIQEFLAAVYLFHCYTNRKTQVVKDFLGPYFLGEDWDDYHLDWYSDHYPSLDVFLKKVMKKSLESKNGHLDLFVRFLHGLSLESNQRLLGGLLGQTANSPEIIQRAINNLKRMNSDEISPDRSINIFHCLTEMNDHSVHQEIQEFLKSENRSENNLSVIHCSALAYMLQMSEEVVDELDLEKYNTLQEGRRRLILAVRNCRKARIINCALSETDCEVVASALKSNPSHLSELDLSYNDLKDSAVECLCAGLQSPNCRLETLRLSGCNLSERSCEALSSVLSSQSSSLRELDLSNNNLQDSGGKLISDGLKSPHCTLE</sequence>
<dbReference type="Gene3D" id="3.80.10.10">
    <property type="entry name" value="Ribonuclease Inhibitor"/>
    <property type="match status" value="1"/>
</dbReference>
<keyword evidence="6" id="KW-0067">ATP-binding</keyword>
<dbReference type="Ensembl" id="ENSSLUT00000046002.1">
    <property type="protein sequence ID" value="ENSSLUP00000044602.1"/>
    <property type="gene ID" value="ENSSLUG00000019735.1"/>
</dbReference>
<feature type="compositionally biased region" description="Basic and acidic residues" evidence="7">
    <location>
        <begin position="1"/>
        <end position="11"/>
    </location>
</feature>
<feature type="region of interest" description="Disordered" evidence="7">
    <location>
        <begin position="1"/>
        <end position="62"/>
    </location>
</feature>
<dbReference type="FunFam" id="3.40.50.300:FF:001524">
    <property type="entry name" value="Si:dkey-126g1.7"/>
    <property type="match status" value="1"/>
</dbReference>
<dbReference type="SUPFAM" id="SSF52540">
    <property type="entry name" value="P-loop containing nucleoside triphosphate hydrolases"/>
    <property type="match status" value="1"/>
</dbReference>
<dbReference type="InterPro" id="IPR001611">
    <property type="entry name" value="Leu-rich_rpt"/>
</dbReference>
<dbReference type="GO" id="GO:0005524">
    <property type="term" value="F:ATP binding"/>
    <property type="evidence" value="ECO:0007669"/>
    <property type="project" value="UniProtKB-KW"/>
</dbReference>
<dbReference type="GeneTree" id="ENSGT01070000253760"/>
<dbReference type="Gene3D" id="3.40.50.300">
    <property type="entry name" value="P-loop containing nucleotide triphosphate hydrolases"/>
    <property type="match status" value="1"/>
</dbReference>
<organism evidence="9 10">
    <name type="scientific">Sander lucioperca</name>
    <name type="common">Pike-perch</name>
    <name type="synonym">Perca lucioperca</name>
    <dbReference type="NCBI Taxonomy" id="283035"/>
    <lineage>
        <taxon>Eukaryota</taxon>
        <taxon>Metazoa</taxon>
        <taxon>Chordata</taxon>
        <taxon>Craniata</taxon>
        <taxon>Vertebrata</taxon>
        <taxon>Euteleostomi</taxon>
        <taxon>Actinopterygii</taxon>
        <taxon>Neopterygii</taxon>
        <taxon>Teleostei</taxon>
        <taxon>Neoteleostei</taxon>
        <taxon>Acanthomorphata</taxon>
        <taxon>Eupercaria</taxon>
        <taxon>Perciformes</taxon>
        <taxon>Percoidei</taxon>
        <taxon>Percidae</taxon>
        <taxon>Luciopercinae</taxon>
        <taxon>Sander</taxon>
    </lineage>
</organism>